<gene>
    <name evidence="2" type="ORF">N7G274_010223</name>
</gene>
<proteinExistence type="predicted"/>
<dbReference type="EMBL" id="JBEFKJ010000045">
    <property type="protein sequence ID" value="KAL2037096.1"/>
    <property type="molecule type" value="Genomic_DNA"/>
</dbReference>
<feature type="chain" id="PRO_5046185413" evidence="1">
    <location>
        <begin position="21"/>
        <end position="194"/>
    </location>
</feature>
<keyword evidence="3" id="KW-1185">Reference proteome</keyword>
<protein>
    <submittedName>
        <fullName evidence="2">Uncharacterized protein</fullName>
    </submittedName>
</protein>
<evidence type="ECO:0000313" key="2">
    <source>
        <dbReference type="EMBL" id="KAL2037096.1"/>
    </source>
</evidence>
<keyword evidence="1" id="KW-0732">Signal</keyword>
<reference evidence="2 3" key="1">
    <citation type="submission" date="2024-09" db="EMBL/GenBank/DDBJ databases">
        <title>Rethinking Asexuality: The Enigmatic Case of Functional Sexual Genes in Lepraria (Stereocaulaceae).</title>
        <authorList>
            <person name="Doellman M."/>
            <person name="Sun Y."/>
            <person name="Barcenas-Pena A."/>
            <person name="Lumbsch H.T."/>
            <person name="Grewe F."/>
        </authorList>
    </citation>
    <scope>NUCLEOTIDE SEQUENCE [LARGE SCALE GENOMIC DNA]</scope>
    <source>
        <strain evidence="2 3">Mercado 3170</strain>
    </source>
</reference>
<accession>A0ABR3ZWI6</accession>
<evidence type="ECO:0000313" key="3">
    <source>
        <dbReference type="Proteomes" id="UP001590950"/>
    </source>
</evidence>
<comment type="caution">
    <text evidence="2">The sequence shown here is derived from an EMBL/GenBank/DDBJ whole genome shotgun (WGS) entry which is preliminary data.</text>
</comment>
<evidence type="ECO:0000256" key="1">
    <source>
        <dbReference type="SAM" id="SignalP"/>
    </source>
</evidence>
<dbReference type="Proteomes" id="UP001590950">
    <property type="component" value="Unassembled WGS sequence"/>
</dbReference>
<feature type="signal peptide" evidence="1">
    <location>
        <begin position="1"/>
        <end position="20"/>
    </location>
</feature>
<name>A0ABR3ZWI6_9LECA</name>
<sequence>MIPLTLPLFTFSLWISTAISQSLAPTTTTTTTYSRPNGIICYKYGDRKHVPVKIADCRPLFNSLKSLPGYRHVQPFVERQTPILPMKRPRTPPYIWHDEGTFCTVEIMVNDTRVVDKFSFEQARSLATEILQDCESGWGGESVIGEKQEGWYVRVLGIKINEVVSEGTAMFEGVDQGDGTLLADSSGIVQTSKE</sequence>
<organism evidence="2 3">
    <name type="scientific">Stereocaulon virgatum</name>
    <dbReference type="NCBI Taxonomy" id="373712"/>
    <lineage>
        <taxon>Eukaryota</taxon>
        <taxon>Fungi</taxon>
        <taxon>Dikarya</taxon>
        <taxon>Ascomycota</taxon>
        <taxon>Pezizomycotina</taxon>
        <taxon>Lecanoromycetes</taxon>
        <taxon>OSLEUM clade</taxon>
        <taxon>Lecanoromycetidae</taxon>
        <taxon>Lecanorales</taxon>
        <taxon>Lecanorineae</taxon>
        <taxon>Stereocaulaceae</taxon>
        <taxon>Stereocaulon</taxon>
    </lineage>
</organism>